<evidence type="ECO:0000256" key="1">
    <source>
        <dbReference type="SAM" id="Phobius"/>
    </source>
</evidence>
<feature type="transmembrane region" description="Helical" evidence="1">
    <location>
        <begin position="88"/>
        <end position="109"/>
    </location>
</feature>
<keyword evidence="1" id="KW-0812">Transmembrane</keyword>
<organism evidence="2 3">
    <name type="scientific">Hymenobacter monticola</name>
    <dbReference type="NCBI Taxonomy" id="1705399"/>
    <lineage>
        <taxon>Bacteria</taxon>
        <taxon>Pseudomonadati</taxon>
        <taxon>Bacteroidota</taxon>
        <taxon>Cytophagia</taxon>
        <taxon>Cytophagales</taxon>
        <taxon>Hymenobacteraceae</taxon>
        <taxon>Hymenobacter</taxon>
    </lineage>
</organism>
<dbReference type="RefSeq" id="WP_243513810.1">
    <property type="nucleotide sequence ID" value="NZ_CP094534.1"/>
</dbReference>
<keyword evidence="1" id="KW-1133">Transmembrane helix</keyword>
<dbReference type="EMBL" id="CP094534">
    <property type="protein sequence ID" value="UOE33718.1"/>
    <property type="molecule type" value="Genomic_DNA"/>
</dbReference>
<protein>
    <recommendedName>
        <fullName evidence="4">Zinc-ribbon domain-containing protein</fullName>
    </recommendedName>
</protein>
<name>A0ABY4B7H5_9BACT</name>
<dbReference type="Proteomes" id="UP000831390">
    <property type="component" value="Chromosome"/>
</dbReference>
<sequence>MIFYGTNGSHVRTAPLPGVACPNCSTMDSVNASVFSRYAHIYWIPLFPYSKPIVAQCEHCQQAWEEKVMPAEVREPAKALKQDTRSPLLHWAGLGVIAVLICVGALMGARNDREDKAFLENPRVGDIYTVRTKEDDKTYSLLKVVAVKGPTVDVVPNEYTINQRNALDELNDPAKYSKESFTLSQFELKTMQNKGQLTDVDRLEK</sequence>
<keyword evidence="3" id="KW-1185">Reference proteome</keyword>
<gene>
    <name evidence="2" type="ORF">MTP16_21670</name>
</gene>
<keyword evidence="1" id="KW-0472">Membrane</keyword>
<proteinExistence type="predicted"/>
<accession>A0ABY4B7H5</accession>
<evidence type="ECO:0000313" key="3">
    <source>
        <dbReference type="Proteomes" id="UP000831390"/>
    </source>
</evidence>
<reference evidence="2 3" key="1">
    <citation type="submission" date="2022-03" db="EMBL/GenBank/DDBJ databases">
        <title>Hymenobactersp. isolated from the air.</title>
        <authorList>
            <person name="Won M."/>
            <person name="Kwon S.-W."/>
        </authorList>
    </citation>
    <scope>NUCLEOTIDE SEQUENCE [LARGE SCALE GENOMIC DNA]</scope>
    <source>
        <strain evidence="2 3">KACC 22596</strain>
    </source>
</reference>
<evidence type="ECO:0000313" key="2">
    <source>
        <dbReference type="EMBL" id="UOE33718.1"/>
    </source>
</evidence>
<evidence type="ECO:0008006" key="4">
    <source>
        <dbReference type="Google" id="ProtNLM"/>
    </source>
</evidence>